<proteinExistence type="predicted"/>
<feature type="chain" id="PRO_5040815267" evidence="1">
    <location>
        <begin position="19"/>
        <end position="71"/>
    </location>
</feature>
<evidence type="ECO:0000313" key="2">
    <source>
        <dbReference type="EMBL" id="KAJ3569015.1"/>
    </source>
</evidence>
<gene>
    <name evidence="2" type="ORF">NPX13_g6223</name>
</gene>
<name>A0A9W8ND14_9PEZI</name>
<reference evidence="2" key="1">
    <citation type="submission" date="2022-07" db="EMBL/GenBank/DDBJ databases">
        <title>Genome Sequence of Xylaria arbuscula.</title>
        <authorList>
            <person name="Buettner E."/>
        </authorList>
    </citation>
    <scope>NUCLEOTIDE SEQUENCE</scope>
    <source>
        <strain evidence="2">VT107</strain>
    </source>
</reference>
<dbReference type="EMBL" id="JANPWZ010001077">
    <property type="protein sequence ID" value="KAJ3569015.1"/>
    <property type="molecule type" value="Genomic_DNA"/>
</dbReference>
<evidence type="ECO:0000313" key="3">
    <source>
        <dbReference type="Proteomes" id="UP001148614"/>
    </source>
</evidence>
<dbReference type="Proteomes" id="UP001148614">
    <property type="component" value="Unassembled WGS sequence"/>
</dbReference>
<accession>A0A9W8ND14</accession>
<keyword evidence="1" id="KW-0732">Signal</keyword>
<organism evidence="2 3">
    <name type="scientific">Xylaria arbuscula</name>
    <dbReference type="NCBI Taxonomy" id="114810"/>
    <lineage>
        <taxon>Eukaryota</taxon>
        <taxon>Fungi</taxon>
        <taxon>Dikarya</taxon>
        <taxon>Ascomycota</taxon>
        <taxon>Pezizomycotina</taxon>
        <taxon>Sordariomycetes</taxon>
        <taxon>Xylariomycetidae</taxon>
        <taxon>Xylariales</taxon>
        <taxon>Xylariaceae</taxon>
        <taxon>Xylaria</taxon>
    </lineage>
</organism>
<evidence type="ECO:0000256" key="1">
    <source>
        <dbReference type="SAM" id="SignalP"/>
    </source>
</evidence>
<keyword evidence="3" id="KW-1185">Reference proteome</keyword>
<comment type="caution">
    <text evidence="2">The sequence shown here is derived from an EMBL/GenBank/DDBJ whole genome shotgun (WGS) entry which is preliminary data.</text>
</comment>
<sequence>MHLTSLLVTSAIVSLGGASIIPRGTAAHAVTGIPLHNAYGRRAAIDINVALEPQNYADVQSDRRKAFGESL</sequence>
<dbReference type="AlphaFoldDB" id="A0A9W8ND14"/>
<protein>
    <submittedName>
        <fullName evidence="2">Uncharacterized protein</fullName>
    </submittedName>
</protein>
<feature type="signal peptide" evidence="1">
    <location>
        <begin position="1"/>
        <end position="18"/>
    </location>
</feature>